<dbReference type="Proteomes" id="UP001162156">
    <property type="component" value="Unassembled WGS sequence"/>
</dbReference>
<name>A0AAV8ZYY5_9CUCU</name>
<accession>A0AAV8ZYY5</accession>
<comment type="caution">
    <text evidence="1">The sequence shown here is derived from an EMBL/GenBank/DDBJ whole genome shotgun (WGS) entry which is preliminary data.</text>
</comment>
<protein>
    <submittedName>
        <fullName evidence="1">Uncharacterized protein</fullName>
    </submittedName>
</protein>
<gene>
    <name evidence="1" type="ORF">NQ314_000189</name>
</gene>
<proteinExistence type="predicted"/>
<evidence type="ECO:0000313" key="1">
    <source>
        <dbReference type="EMBL" id="KAJ8972421.1"/>
    </source>
</evidence>
<dbReference type="AlphaFoldDB" id="A0AAV8ZYY5"/>
<organism evidence="1 2">
    <name type="scientific">Rhamnusium bicolor</name>
    <dbReference type="NCBI Taxonomy" id="1586634"/>
    <lineage>
        <taxon>Eukaryota</taxon>
        <taxon>Metazoa</taxon>
        <taxon>Ecdysozoa</taxon>
        <taxon>Arthropoda</taxon>
        <taxon>Hexapoda</taxon>
        <taxon>Insecta</taxon>
        <taxon>Pterygota</taxon>
        <taxon>Neoptera</taxon>
        <taxon>Endopterygota</taxon>
        <taxon>Coleoptera</taxon>
        <taxon>Polyphaga</taxon>
        <taxon>Cucujiformia</taxon>
        <taxon>Chrysomeloidea</taxon>
        <taxon>Cerambycidae</taxon>
        <taxon>Lepturinae</taxon>
        <taxon>Rhagiini</taxon>
        <taxon>Rhamnusium</taxon>
    </lineage>
</organism>
<dbReference type="EMBL" id="JANEYF010000070">
    <property type="protein sequence ID" value="KAJ8972421.1"/>
    <property type="molecule type" value="Genomic_DNA"/>
</dbReference>
<reference evidence="1" key="1">
    <citation type="journal article" date="2023" name="Insect Mol. Biol.">
        <title>Genome sequencing provides insights into the evolution of gene families encoding plant cell wall-degrading enzymes in longhorned beetles.</title>
        <authorList>
            <person name="Shin N.R."/>
            <person name="Okamura Y."/>
            <person name="Kirsch R."/>
            <person name="Pauchet Y."/>
        </authorList>
    </citation>
    <scope>NUCLEOTIDE SEQUENCE</scope>
    <source>
        <strain evidence="1">RBIC_L_NR</strain>
    </source>
</reference>
<sequence>MNSWLKDDLDYEILPDVELITHLLNSDETIETEACEDVSKYMSSTISHVVAQDMFKKVIGWYEKQEETHSPAVNIIAESS</sequence>
<keyword evidence="2" id="KW-1185">Reference proteome</keyword>
<evidence type="ECO:0000313" key="2">
    <source>
        <dbReference type="Proteomes" id="UP001162156"/>
    </source>
</evidence>